<dbReference type="InterPro" id="IPR011701">
    <property type="entry name" value="MFS"/>
</dbReference>
<keyword evidence="8" id="KW-1185">Reference proteome</keyword>
<dbReference type="Pfam" id="PF07690">
    <property type="entry name" value="MFS_1"/>
    <property type="match status" value="1"/>
</dbReference>
<evidence type="ECO:0000256" key="6">
    <source>
        <dbReference type="SAM" id="Phobius"/>
    </source>
</evidence>
<accession>A0ABY9JRL6</accession>
<evidence type="ECO:0000256" key="1">
    <source>
        <dbReference type="ARBA" id="ARBA00004651"/>
    </source>
</evidence>
<gene>
    <name evidence="7" type="ORF">LC087_14930</name>
</gene>
<feature type="transmembrane region" description="Helical" evidence="6">
    <location>
        <begin position="131"/>
        <end position="158"/>
    </location>
</feature>
<reference evidence="7 8" key="1">
    <citation type="submission" date="2023-06" db="EMBL/GenBank/DDBJ databases">
        <title>Five Gram-positive bacteria isolated from mangrove sediments in Shenzhen, Guangdong, China.</title>
        <authorList>
            <person name="Yu S."/>
            <person name="Zheng W."/>
            <person name="Huang Y."/>
        </authorList>
    </citation>
    <scope>NUCLEOTIDE SEQUENCE [LARGE SCALE GENOMIC DNA]</scope>
    <source>
        <strain evidence="7 8">SaN35-3</strain>
    </source>
</reference>
<proteinExistence type="predicted"/>
<organism evidence="7 8">
    <name type="scientific">Bacillus carboniphilus</name>
    <dbReference type="NCBI Taxonomy" id="86663"/>
    <lineage>
        <taxon>Bacteria</taxon>
        <taxon>Bacillati</taxon>
        <taxon>Bacillota</taxon>
        <taxon>Bacilli</taxon>
        <taxon>Bacillales</taxon>
        <taxon>Bacillaceae</taxon>
        <taxon>Bacillus</taxon>
    </lineage>
</organism>
<evidence type="ECO:0000256" key="2">
    <source>
        <dbReference type="ARBA" id="ARBA00022475"/>
    </source>
</evidence>
<feature type="transmembrane region" description="Helical" evidence="6">
    <location>
        <begin position="179"/>
        <end position="201"/>
    </location>
</feature>
<protein>
    <recommendedName>
        <fullName evidence="9">MFS transporter</fullName>
    </recommendedName>
</protein>
<evidence type="ECO:0000256" key="4">
    <source>
        <dbReference type="ARBA" id="ARBA00022989"/>
    </source>
</evidence>
<sequence>MLWITLLLFLVSSIIMAFLNDTAEPLSQTENRKKPLKVIKEGWKLIWDNPIIKRLHVLIIFEAIASVVWIAAILYVYVSEVLQKSESWWGYINTTFFFGLLVGGFIVSKLVHLVETHMRSLLIGSSFCVGLLTLFFGLNSIAILALVLSVLVGVVEQVKSITMNTYIQKEADAIDLPKIYGLQGALFSFLFGFSSLLFGCITEFTNVQLSFILAGTLLTASAIYLLFNRKAFPKTY</sequence>
<evidence type="ECO:0000256" key="3">
    <source>
        <dbReference type="ARBA" id="ARBA00022692"/>
    </source>
</evidence>
<comment type="subcellular location">
    <subcellularLocation>
        <location evidence="1">Cell membrane</location>
        <topology evidence="1">Multi-pass membrane protein</topology>
    </subcellularLocation>
</comment>
<evidence type="ECO:0000313" key="7">
    <source>
        <dbReference type="EMBL" id="WLR42052.1"/>
    </source>
</evidence>
<dbReference type="PANTHER" id="PTHR23513">
    <property type="entry name" value="INTEGRAL MEMBRANE EFFLUX PROTEIN-RELATED"/>
    <property type="match status" value="1"/>
</dbReference>
<dbReference type="SUPFAM" id="SSF103473">
    <property type="entry name" value="MFS general substrate transporter"/>
    <property type="match status" value="1"/>
</dbReference>
<evidence type="ECO:0000256" key="5">
    <source>
        <dbReference type="ARBA" id="ARBA00023136"/>
    </source>
</evidence>
<feature type="transmembrane region" description="Helical" evidence="6">
    <location>
        <begin position="90"/>
        <end position="111"/>
    </location>
</feature>
<keyword evidence="5 6" id="KW-0472">Membrane</keyword>
<name>A0ABY9JRL6_9BACI</name>
<feature type="transmembrane region" description="Helical" evidence="6">
    <location>
        <begin position="207"/>
        <end position="227"/>
    </location>
</feature>
<evidence type="ECO:0000313" key="8">
    <source>
        <dbReference type="Proteomes" id="UP001197974"/>
    </source>
</evidence>
<dbReference type="RefSeq" id="WP_226540418.1">
    <property type="nucleotide sequence ID" value="NZ_CP129013.1"/>
</dbReference>
<dbReference type="Proteomes" id="UP001197974">
    <property type="component" value="Chromosome"/>
</dbReference>
<feature type="transmembrane region" description="Helical" evidence="6">
    <location>
        <begin position="55"/>
        <end position="78"/>
    </location>
</feature>
<dbReference type="EMBL" id="CP129013">
    <property type="protein sequence ID" value="WLR42052.1"/>
    <property type="molecule type" value="Genomic_DNA"/>
</dbReference>
<dbReference type="PANTHER" id="PTHR23513:SF19">
    <property type="entry name" value="MAJOR FACILITATOR SUPERFAMILY (MFS) PROFILE DOMAIN-CONTAINING PROTEIN"/>
    <property type="match status" value="1"/>
</dbReference>
<dbReference type="Gene3D" id="1.20.1250.20">
    <property type="entry name" value="MFS general substrate transporter like domains"/>
    <property type="match status" value="1"/>
</dbReference>
<evidence type="ECO:0008006" key="9">
    <source>
        <dbReference type="Google" id="ProtNLM"/>
    </source>
</evidence>
<keyword evidence="4 6" id="KW-1133">Transmembrane helix</keyword>
<keyword evidence="3 6" id="KW-0812">Transmembrane</keyword>
<keyword evidence="2" id="KW-1003">Cell membrane</keyword>
<dbReference type="InterPro" id="IPR036259">
    <property type="entry name" value="MFS_trans_sf"/>
</dbReference>